<dbReference type="OrthoDB" id="3900342at2759"/>
<feature type="compositionally biased region" description="Acidic residues" evidence="1">
    <location>
        <begin position="213"/>
        <end position="223"/>
    </location>
</feature>
<evidence type="ECO:0000313" key="5">
    <source>
        <dbReference type="Proteomes" id="UP001152803"/>
    </source>
</evidence>
<evidence type="ECO:0000313" key="4">
    <source>
        <dbReference type="EMBL" id="KAJ8279278.1"/>
    </source>
</evidence>
<proteinExistence type="predicted"/>
<dbReference type="GO" id="GO:0005886">
    <property type="term" value="C:plasma membrane"/>
    <property type="evidence" value="ECO:0007669"/>
    <property type="project" value="TreeGrafter"/>
</dbReference>
<feature type="transmembrane region" description="Helical" evidence="2">
    <location>
        <begin position="12"/>
        <end position="34"/>
    </location>
</feature>
<organism evidence="4 5">
    <name type="scientific">Conger conger</name>
    <name type="common">Conger eel</name>
    <name type="synonym">Muraena conger</name>
    <dbReference type="NCBI Taxonomy" id="82655"/>
    <lineage>
        <taxon>Eukaryota</taxon>
        <taxon>Metazoa</taxon>
        <taxon>Chordata</taxon>
        <taxon>Craniata</taxon>
        <taxon>Vertebrata</taxon>
        <taxon>Euteleostomi</taxon>
        <taxon>Actinopterygii</taxon>
        <taxon>Neopterygii</taxon>
        <taxon>Teleostei</taxon>
        <taxon>Anguilliformes</taxon>
        <taxon>Congridae</taxon>
        <taxon>Conger</taxon>
    </lineage>
</organism>
<reference evidence="4" key="1">
    <citation type="journal article" date="2023" name="Science">
        <title>Genome structures resolve the early diversification of teleost fishes.</title>
        <authorList>
            <person name="Parey E."/>
            <person name="Louis A."/>
            <person name="Montfort J."/>
            <person name="Bouchez O."/>
            <person name="Roques C."/>
            <person name="Iampietro C."/>
            <person name="Lluch J."/>
            <person name="Castinel A."/>
            <person name="Donnadieu C."/>
            <person name="Desvignes T."/>
            <person name="Floi Bucao C."/>
            <person name="Jouanno E."/>
            <person name="Wen M."/>
            <person name="Mejri S."/>
            <person name="Dirks R."/>
            <person name="Jansen H."/>
            <person name="Henkel C."/>
            <person name="Chen W.J."/>
            <person name="Zahm M."/>
            <person name="Cabau C."/>
            <person name="Klopp C."/>
            <person name="Thompson A.W."/>
            <person name="Robinson-Rechavi M."/>
            <person name="Braasch I."/>
            <person name="Lecointre G."/>
            <person name="Bobe J."/>
            <person name="Postlethwait J.H."/>
            <person name="Berthelot C."/>
            <person name="Roest Crollius H."/>
            <person name="Guiguen Y."/>
        </authorList>
    </citation>
    <scope>NUCLEOTIDE SEQUENCE</scope>
    <source>
        <strain evidence="4">Concon-B</strain>
    </source>
</reference>
<evidence type="ECO:0000259" key="3">
    <source>
        <dbReference type="Pfam" id="PF13906"/>
    </source>
</evidence>
<evidence type="ECO:0000256" key="2">
    <source>
        <dbReference type="SAM" id="Phobius"/>
    </source>
</evidence>
<dbReference type="PANTHER" id="PTHR43243">
    <property type="entry name" value="INNER MEMBRANE TRANSPORTER YGJI-RELATED"/>
    <property type="match status" value="1"/>
</dbReference>
<dbReference type="Gene3D" id="1.20.1740.10">
    <property type="entry name" value="Amino acid/polyamine transporter I"/>
    <property type="match status" value="1"/>
</dbReference>
<feature type="region of interest" description="Disordered" evidence="1">
    <location>
        <begin position="162"/>
        <end position="223"/>
    </location>
</feature>
<dbReference type="Pfam" id="PF13906">
    <property type="entry name" value="AA_permease_C"/>
    <property type="match status" value="1"/>
</dbReference>
<gene>
    <name evidence="4" type="ORF">COCON_G00063440</name>
</gene>
<keyword evidence="2" id="KW-0812">Transmembrane</keyword>
<evidence type="ECO:0000256" key="1">
    <source>
        <dbReference type="SAM" id="MobiDB-lite"/>
    </source>
</evidence>
<keyword evidence="2" id="KW-1133">Transmembrane helix</keyword>
<protein>
    <recommendedName>
        <fullName evidence="3">Cationic amino acid transporter C-terminal domain-containing protein</fullName>
    </recommendedName>
</protein>
<keyword evidence="2" id="KW-0472">Membrane</keyword>
<accession>A0A9Q1DRV0</accession>
<sequence>MDRPTATTGHTVTTCVLLLFVLISLFCSFVIFGAEHISRSTWWAVLLVVLMVLLMGALVFVILQQPENPKKLPYMAPCVPFVPAFAMLVNIYLMLKLSSITWIRFAVWCFVGLLIYFGYGMWNSTLEVTARQEEAHASTYQRYDTGVDDSFAMDEDLYPQDDGSQYQGWNAPEERGYQYQQQPAADELDHNRASQGRRPKSKGKANKGFEALVADDDMDYSPE</sequence>
<comment type="caution">
    <text evidence="4">The sequence shown here is derived from an EMBL/GenBank/DDBJ whole genome shotgun (WGS) entry which is preliminary data.</text>
</comment>
<dbReference type="AlphaFoldDB" id="A0A9Q1DRV0"/>
<name>A0A9Q1DRV0_CONCO</name>
<keyword evidence="5" id="KW-1185">Reference proteome</keyword>
<feature type="transmembrane region" description="Helical" evidence="2">
    <location>
        <begin position="101"/>
        <end position="122"/>
    </location>
</feature>
<dbReference type="InterPro" id="IPR029485">
    <property type="entry name" value="CAT_C"/>
</dbReference>
<dbReference type="EMBL" id="JAFJMO010000004">
    <property type="protein sequence ID" value="KAJ8279278.1"/>
    <property type="molecule type" value="Genomic_DNA"/>
</dbReference>
<dbReference type="PANTHER" id="PTHR43243:SF17">
    <property type="entry name" value="CATIONIC AMINO ACID TRANSPORTER-RELATED"/>
    <property type="match status" value="1"/>
</dbReference>
<feature type="domain" description="Cationic amino acid transporter C-terminal" evidence="3">
    <location>
        <begin position="74"/>
        <end position="124"/>
    </location>
</feature>
<feature type="transmembrane region" description="Helical" evidence="2">
    <location>
        <begin position="74"/>
        <end position="95"/>
    </location>
</feature>
<feature type="transmembrane region" description="Helical" evidence="2">
    <location>
        <begin position="40"/>
        <end position="62"/>
    </location>
</feature>
<dbReference type="Proteomes" id="UP001152803">
    <property type="component" value="Unassembled WGS sequence"/>
</dbReference>
<dbReference type="GO" id="GO:0015171">
    <property type="term" value="F:amino acid transmembrane transporter activity"/>
    <property type="evidence" value="ECO:0007669"/>
    <property type="project" value="TreeGrafter"/>
</dbReference>
<feature type="compositionally biased region" description="Basic residues" evidence="1">
    <location>
        <begin position="195"/>
        <end position="205"/>
    </location>
</feature>